<proteinExistence type="predicted"/>
<organism evidence="1 2">
    <name type="scientific">Prevotella fusca JCM 17724</name>
    <dbReference type="NCBI Taxonomy" id="1236517"/>
    <lineage>
        <taxon>Bacteria</taxon>
        <taxon>Pseudomonadati</taxon>
        <taxon>Bacteroidota</taxon>
        <taxon>Bacteroidia</taxon>
        <taxon>Bacteroidales</taxon>
        <taxon>Prevotellaceae</taxon>
        <taxon>Prevotella</taxon>
    </lineage>
</organism>
<name>A0A0K1NMW3_9BACT</name>
<evidence type="ECO:0000313" key="2">
    <source>
        <dbReference type="Proteomes" id="UP000060345"/>
    </source>
</evidence>
<dbReference type="KEGG" id="pfus:ADJ77_11720"/>
<reference evidence="1 2" key="1">
    <citation type="submission" date="2015-07" db="EMBL/GenBank/DDBJ databases">
        <authorList>
            <person name="Noorani M."/>
        </authorList>
    </citation>
    <scope>NUCLEOTIDE SEQUENCE [LARGE SCALE GENOMIC DNA]</scope>
    <source>
        <strain evidence="1 2">W1435</strain>
    </source>
</reference>
<accession>A0A0K1NMW3</accession>
<dbReference type="EMBL" id="CP012075">
    <property type="protein sequence ID" value="AKU70424.1"/>
    <property type="molecule type" value="Genomic_DNA"/>
</dbReference>
<protein>
    <submittedName>
        <fullName evidence="1">Uncharacterized protein</fullName>
    </submittedName>
</protein>
<evidence type="ECO:0000313" key="1">
    <source>
        <dbReference type="EMBL" id="AKU70424.1"/>
    </source>
</evidence>
<gene>
    <name evidence="1" type="ORF">ADJ77_11720</name>
</gene>
<dbReference type="Proteomes" id="UP000060345">
    <property type="component" value="Chromosome 2"/>
</dbReference>
<sequence>MIFQRLICKAIYYLQQLIAAHNTLPSKISNDLGLTDEQKKDRNRTGLRVGKTTETGVYRCIKTLANACSITDRGSLLPITQSNKGR</sequence>
<dbReference type="AlphaFoldDB" id="A0A0K1NMW3"/>